<dbReference type="GO" id="GO:0016020">
    <property type="term" value="C:membrane"/>
    <property type="evidence" value="ECO:0007669"/>
    <property type="project" value="UniProtKB-SubCell"/>
</dbReference>
<feature type="transmembrane region" description="Helical" evidence="5">
    <location>
        <begin position="311"/>
        <end position="333"/>
    </location>
</feature>
<evidence type="ECO:0000256" key="4">
    <source>
        <dbReference type="ARBA" id="ARBA00023136"/>
    </source>
</evidence>
<evidence type="ECO:0000256" key="1">
    <source>
        <dbReference type="ARBA" id="ARBA00004141"/>
    </source>
</evidence>
<name>A0A956RPP8_UNCEI</name>
<dbReference type="AlphaFoldDB" id="A0A956RPP8"/>
<feature type="transmembrane region" description="Helical" evidence="5">
    <location>
        <begin position="255"/>
        <end position="275"/>
    </location>
</feature>
<evidence type="ECO:0000259" key="6">
    <source>
        <dbReference type="PROSITE" id="PS50850"/>
    </source>
</evidence>
<evidence type="ECO:0000256" key="5">
    <source>
        <dbReference type="SAM" id="Phobius"/>
    </source>
</evidence>
<dbReference type="SUPFAM" id="SSF103473">
    <property type="entry name" value="MFS general substrate transporter"/>
    <property type="match status" value="1"/>
</dbReference>
<protein>
    <submittedName>
        <fullName evidence="7">MFS transporter</fullName>
    </submittedName>
</protein>
<feature type="transmembrane region" description="Helical" evidence="5">
    <location>
        <begin position="181"/>
        <end position="201"/>
    </location>
</feature>
<comment type="caution">
    <text evidence="7">The sequence shown here is derived from an EMBL/GenBank/DDBJ whole genome shotgun (WGS) entry which is preliminary data.</text>
</comment>
<feature type="transmembrane region" description="Helical" evidence="5">
    <location>
        <begin position="345"/>
        <end position="368"/>
    </location>
</feature>
<dbReference type="CDD" id="cd17370">
    <property type="entry name" value="MFS_MJ1317_like"/>
    <property type="match status" value="1"/>
</dbReference>
<keyword evidence="4 5" id="KW-0472">Membrane</keyword>
<feature type="transmembrane region" description="Helical" evidence="5">
    <location>
        <begin position="146"/>
        <end position="166"/>
    </location>
</feature>
<evidence type="ECO:0000313" key="8">
    <source>
        <dbReference type="Proteomes" id="UP000697710"/>
    </source>
</evidence>
<keyword evidence="2 5" id="KW-0812">Transmembrane</keyword>
<feature type="domain" description="Major facilitator superfamily (MFS) profile" evidence="6">
    <location>
        <begin position="14"/>
        <end position="405"/>
    </location>
</feature>
<dbReference type="EMBL" id="JAGQHR010000091">
    <property type="protein sequence ID" value="MCA9726974.1"/>
    <property type="molecule type" value="Genomic_DNA"/>
</dbReference>
<dbReference type="PROSITE" id="PS00216">
    <property type="entry name" value="SUGAR_TRANSPORT_1"/>
    <property type="match status" value="1"/>
</dbReference>
<evidence type="ECO:0000313" key="7">
    <source>
        <dbReference type="EMBL" id="MCA9726974.1"/>
    </source>
</evidence>
<dbReference type="Gene3D" id="1.20.1250.20">
    <property type="entry name" value="MFS general substrate transporter like domains"/>
    <property type="match status" value="2"/>
</dbReference>
<evidence type="ECO:0000256" key="2">
    <source>
        <dbReference type="ARBA" id="ARBA00022692"/>
    </source>
</evidence>
<dbReference type="PANTHER" id="PTHR23518:SF2">
    <property type="entry name" value="MAJOR FACILITATOR SUPERFAMILY TRANSPORTER"/>
    <property type="match status" value="1"/>
</dbReference>
<dbReference type="PROSITE" id="PS50850">
    <property type="entry name" value="MFS"/>
    <property type="match status" value="1"/>
</dbReference>
<feature type="transmembrane region" description="Helical" evidence="5">
    <location>
        <begin position="213"/>
        <end position="235"/>
    </location>
</feature>
<organism evidence="7 8">
    <name type="scientific">Eiseniibacteriota bacterium</name>
    <dbReference type="NCBI Taxonomy" id="2212470"/>
    <lineage>
        <taxon>Bacteria</taxon>
        <taxon>Candidatus Eiseniibacteriota</taxon>
    </lineage>
</organism>
<feature type="transmembrane region" description="Helical" evidence="5">
    <location>
        <begin position="380"/>
        <end position="400"/>
    </location>
</feature>
<dbReference type="InterPro" id="IPR036259">
    <property type="entry name" value="MFS_trans_sf"/>
</dbReference>
<gene>
    <name evidence="7" type="ORF">KC729_04770</name>
</gene>
<dbReference type="Pfam" id="PF07690">
    <property type="entry name" value="MFS_1"/>
    <property type="match status" value="2"/>
</dbReference>
<evidence type="ECO:0000256" key="3">
    <source>
        <dbReference type="ARBA" id="ARBA00022989"/>
    </source>
</evidence>
<dbReference type="InterPro" id="IPR020846">
    <property type="entry name" value="MFS_dom"/>
</dbReference>
<keyword evidence="3 5" id="KW-1133">Transmembrane helix</keyword>
<comment type="subcellular location">
    <subcellularLocation>
        <location evidence="1">Membrane</location>
        <topology evidence="1">Multi-pass membrane protein</topology>
    </subcellularLocation>
</comment>
<proteinExistence type="predicted"/>
<dbReference type="InterPro" id="IPR005829">
    <property type="entry name" value="Sugar_transporter_CS"/>
</dbReference>
<accession>A0A956RPP8</accession>
<dbReference type="Proteomes" id="UP000697710">
    <property type="component" value="Unassembled WGS sequence"/>
</dbReference>
<sequence length="413" mass="44552">MSGTRRSWRDLPRNVWVVTGTSLLTDVSSEMIVHLIPLFLANVLGARTVTVGLIEGVAETTSSLLKMFSGWFSDRIGQRKWLTVAGYGLSTLSKPFLAIAGSPAAVLGVRFFERMGKGIRTAPRDALVADSIEPERRGLAFGVHRAGDTLGATLGLLAAFVVVWLGQGHDGLLHAETFRRLVWLSVIPALLAVALLVFGIREPQRKSRAGAPAFGWSGLPAAFRRYVVIVTLFTLGNSSDAFLVLRAQERGLNVLQMMGLLTIFNLIYTVISGPAGALSDRIGRRRLLVFGWGVYALIYLGFAAARAPWHVWVLFACYGAYYGLAEGSLKAMVADLVRPEERGTAYGAFHLAIGITALPASVIAGLLWQGVGGWSGFGAAAPFYFGAILAVAAILLLTTWMPRHAIRLTREEA</sequence>
<dbReference type="PANTHER" id="PTHR23518">
    <property type="entry name" value="C-METHYLTRANSFERASE"/>
    <property type="match status" value="1"/>
</dbReference>
<dbReference type="InterPro" id="IPR011701">
    <property type="entry name" value="MFS"/>
</dbReference>
<reference evidence="7" key="2">
    <citation type="journal article" date="2021" name="Microbiome">
        <title>Successional dynamics and alternative stable states in a saline activated sludge microbial community over 9 years.</title>
        <authorList>
            <person name="Wang Y."/>
            <person name="Ye J."/>
            <person name="Ju F."/>
            <person name="Liu L."/>
            <person name="Boyd J.A."/>
            <person name="Deng Y."/>
            <person name="Parks D.H."/>
            <person name="Jiang X."/>
            <person name="Yin X."/>
            <person name="Woodcroft B.J."/>
            <person name="Tyson G.W."/>
            <person name="Hugenholtz P."/>
            <person name="Polz M.F."/>
            <person name="Zhang T."/>
        </authorList>
    </citation>
    <scope>NUCLEOTIDE SEQUENCE</scope>
    <source>
        <strain evidence="7">HKST-UBA01</strain>
    </source>
</reference>
<reference evidence="7" key="1">
    <citation type="submission" date="2020-04" db="EMBL/GenBank/DDBJ databases">
        <authorList>
            <person name="Zhang T."/>
        </authorList>
    </citation>
    <scope>NUCLEOTIDE SEQUENCE</scope>
    <source>
        <strain evidence="7">HKST-UBA01</strain>
    </source>
</reference>
<dbReference type="GO" id="GO:0022857">
    <property type="term" value="F:transmembrane transporter activity"/>
    <property type="evidence" value="ECO:0007669"/>
    <property type="project" value="InterPro"/>
</dbReference>
<feature type="transmembrane region" description="Helical" evidence="5">
    <location>
        <begin position="287"/>
        <end position="305"/>
    </location>
</feature>